<dbReference type="RefSeq" id="WP_378937089.1">
    <property type="nucleotide sequence ID" value="NZ_JBHLVO010000022.1"/>
</dbReference>
<evidence type="ECO:0000313" key="1">
    <source>
        <dbReference type="EMBL" id="MFC0273612.1"/>
    </source>
</evidence>
<proteinExistence type="predicted"/>
<keyword evidence="2" id="KW-1185">Reference proteome</keyword>
<organism evidence="1 2">
    <name type="scientific">Metabacillus herbersteinensis</name>
    <dbReference type="NCBI Taxonomy" id="283816"/>
    <lineage>
        <taxon>Bacteria</taxon>
        <taxon>Bacillati</taxon>
        <taxon>Bacillota</taxon>
        <taxon>Bacilli</taxon>
        <taxon>Bacillales</taxon>
        <taxon>Bacillaceae</taxon>
        <taxon>Metabacillus</taxon>
    </lineage>
</organism>
<reference evidence="1 2" key="1">
    <citation type="submission" date="2024-09" db="EMBL/GenBank/DDBJ databases">
        <authorList>
            <person name="Sun Q."/>
            <person name="Mori K."/>
        </authorList>
    </citation>
    <scope>NUCLEOTIDE SEQUENCE [LARGE SCALE GENOMIC DNA]</scope>
    <source>
        <strain evidence="1 2">CCM 7228</strain>
    </source>
</reference>
<accession>A0ABV6GL11</accession>
<evidence type="ECO:0000313" key="2">
    <source>
        <dbReference type="Proteomes" id="UP001589854"/>
    </source>
</evidence>
<gene>
    <name evidence="1" type="ORF">ACFFIX_19660</name>
</gene>
<sequence length="79" mass="9773">MGKNEVNINDTHMYRLKPENNWKLIRFDGKHKRKINDKEYFPEDFINSSEFHIHDIITFVKIEIGASREYFHIWYEEKK</sequence>
<protein>
    <submittedName>
        <fullName evidence="1">Uncharacterized protein</fullName>
    </submittedName>
</protein>
<comment type="caution">
    <text evidence="1">The sequence shown here is derived from an EMBL/GenBank/DDBJ whole genome shotgun (WGS) entry which is preliminary data.</text>
</comment>
<dbReference type="Proteomes" id="UP001589854">
    <property type="component" value="Unassembled WGS sequence"/>
</dbReference>
<dbReference type="EMBL" id="JBHLVO010000022">
    <property type="protein sequence ID" value="MFC0273612.1"/>
    <property type="molecule type" value="Genomic_DNA"/>
</dbReference>
<name>A0ABV6GL11_9BACI</name>